<evidence type="ECO:0000313" key="3">
    <source>
        <dbReference type="EMBL" id="JAS82560.1"/>
    </source>
</evidence>
<dbReference type="InterPro" id="IPR029249">
    <property type="entry name" value="Rotatin_N"/>
</dbReference>
<dbReference type="GO" id="GO:0005813">
    <property type="term" value="C:centrosome"/>
    <property type="evidence" value="ECO:0007669"/>
    <property type="project" value="InterPro"/>
</dbReference>
<dbReference type="PANTHER" id="PTHR31691:SF1">
    <property type="entry name" value="ROTATIN"/>
    <property type="match status" value="1"/>
</dbReference>
<dbReference type="EMBL" id="GECU01025146">
    <property type="protein sequence ID" value="JAS82560.1"/>
    <property type="molecule type" value="Transcribed_RNA"/>
</dbReference>
<dbReference type="GO" id="GO:0010457">
    <property type="term" value="P:centriole-centriole cohesion"/>
    <property type="evidence" value="ECO:0007669"/>
    <property type="project" value="TreeGrafter"/>
</dbReference>
<dbReference type="InterPro" id="IPR030791">
    <property type="entry name" value="Rotatin"/>
</dbReference>
<evidence type="ECO:0000256" key="1">
    <source>
        <dbReference type="SAM" id="MobiDB-lite"/>
    </source>
</evidence>
<feature type="compositionally biased region" description="Polar residues" evidence="1">
    <location>
        <begin position="124"/>
        <end position="141"/>
    </location>
</feature>
<dbReference type="GO" id="GO:0032053">
    <property type="term" value="P:ciliary basal body organization"/>
    <property type="evidence" value="ECO:0007669"/>
    <property type="project" value="TreeGrafter"/>
</dbReference>
<accession>A0A1B6I6N8</accession>
<proteinExistence type="predicted"/>
<feature type="region of interest" description="Disordered" evidence="1">
    <location>
        <begin position="124"/>
        <end position="160"/>
    </location>
</feature>
<evidence type="ECO:0000259" key="2">
    <source>
        <dbReference type="Pfam" id="PF14726"/>
    </source>
</evidence>
<protein>
    <recommendedName>
        <fullName evidence="2">Rotatin N-terminal domain-containing protein</fullName>
    </recommendedName>
</protein>
<organism evidence="3">
    <name type="scientific">Homalodisca liturata</name>
    <dbReference type="NCBI Taxonomy" id="320908"/>
    <lineage>
        <taxon>Eukaryota</taxon>
        <taxon>Metazoa</taxon>
        <taxon>Ecdysozoa</taxon>
        <taxon>Arthropoda</taxon>
        <taxon>Hexapoda</taxon>
        <taxon>Insecta</taxon>
        <taxon>Pterygota</taxon>
        <taxon>Neoptera</taxon>
        <taxon>Paraneoptera</taxon>
        <taxon>Hemiptera</taxon>
        <taxon>Auchenorrhyncha</taxon>
        <taxon>Membracoidea</taxon>
        <taxon>Cicadellidae</taxon>
        <taxon>Cicadellinae</taxon>
        <taxon>Proconiini</taxon>
        <taxon>Homalodisca</taxon>
    </lineage>
</organism>
<dbReference type="PANTHER" id="PTHR31691">
    <property type="entry name" value="ROTATIN"/>
    <property type="match status" value="1"/>
</dbReference>
<reference evidence="3" key="1">
    <citation type="submission" date="2015-11" db="EMBL/GenBank/DDBJ databases">
        <title>De novo transcriptome assembly of four potential Pierce s Disease insect vectors from Arizona vineyards.</title>
        <authorList>
            <person name="Tassone E.E."/>
        </authorList>
    </citation>
    <scope>NUCLEOTIDE SEQUENCE</scope>
</reference>
<dbReference type="GO" id="GO:0036064">
    <property type="term" value="C:ciliary basal body"/>
    <property type="evidence" value="ECO:0007669"/>
    <property type="project" value="InterPro"/>
</dbReference>
<sequence length="160" mass="17775">MSQLSVLVKKLGHSLEEIRARALYNIVSKLDYKLITEDELVDKDCIFQNLVKWFQFKNAPAKEDVLKLIIRLLKHGGDDAVALLLRADPGLAQLREVTDCDVLVQDIVNLTSAQVNSARYTRSNGALDSARTSKPTSAQQNLERHARSSGMPDSARTTKA</sequence>
<dbReference type="AlphaFoldDB" id="A0A1B6I6N8"/>
<feature type="non-terminal residue" evidence="3">
    <location>
        <position position="160"/>
    </location>
</feature>
<name>A0A1B6I6N8_9HEMI</name>
<dbReference type="GO" id="GO:0007099">
    <property type="term" value="P:centriole replication"/>
    <property type="evidence" value="ECO:0007669"/>
    <property type="project" value="TreeGrafter"/>
</dbReference>
<dbReference type="GO" id="GO:0005814">
    <property type="term" value="C:centriole"/>
    <property type="evidence" value="ECO:0007669"/>
    <property type="project" value="TreeGrafter"/>
</dbReference>
<feature type="domain" description="Rotatin N-terminal" evidence="2">
    <location>
        <begin position="17"/>
        <end position="96"/>
    </location>
</feature>
<gene>
    <name evidence="3" type="ORF">g.59378</name>
</gene>
<dbReference type="Pfam" id="PF14726">
    <property type="entry name" value="RTTN_N"/>
    <property type="match status" value="1"/>
</dbReference>